<keyword evidence="2" id="KW-0418">Kinase</keyword>
<dbReference type="Pfam" id="PF01590">
    <property type="entry name" value="GAF"/>
    <property type="match status" value="1"/>
</dbReference>
<feature type="domain" description="GAF" evidence="4">
    <location>
        <begin position="159"/>
        <end position="307"/>
    </location>
</feature>
<dbReference type="AlphaFoldDB" id="A0A6J4L5A7"/>
<dbReference type="InterPro" id="IPR029016">
    <property type="entry name" value="GAF-like_dom_sf"/>
</dbReference>
<dbReference type="Gene3D" id="3.30.565.10">
    <property type="entry name" value="Histidine kinase-like ATPase, C-terminal domain"/>
    <property type="match status" value="1"/>
</dbReference>
<evidence type="ECO:0000259" key="5">
    <source>
        <dbReference type="SMART" id="SM00387"/>
    </source>
</evidence>
<dbReference type="SUPFAM" id="SSF55781">
    <property type="entry name" value="GAF domain-like"/>
    <property type="match status" value="2"/>
</dbReference>
<dbReference type="Pfam" id="PF13185">
    <property type="entry name" value="GAF_2"/>
    <property type="match status" value="1"/>
</dbReference>
<evidence type="ECO:0000256" key="1">
    <source>
        <dbReference type="ARBA" id="ARBA00022679"/>
    </source>
</evidence>
<evidence type="ECO:0000259" key="4">
    <source>
        <dbReference type="SMART" id="SM00065"/>
    </source>
</evidence>
<evidence type="ECO:0000256" key="2">
    <source>
        <dbReference type="ARBA" id="ARBA00022777"/>
    </source>
</evidence>
<feature type="domain" description="Histidine kinase/HSP90-like ATPase" evidence="5">
    <location>
        <begin position="416"/>
        <end position="505"/>
    </location>
</feature>
<dbReference type="SMART" id="SM00065">
    <property type="entry name" value="GAF"/>
    <property type="match status" value="1"/>
</dbReference>
<evidence type="ECO:0000313" key="6">
    <source>
        <dbReference type="EMBL" id="CAA9323431.1"/>
    </source>
</evidence>
<dbReference type="SUPFAM" id="SSF55874">
    <property type="entry name" value="ATPase domain of HSP90 chaperone/DNA topoisomerase II/histidine kinase"/>
    <property type="match status" value="1"/>
</dbReference>
<dbReference type="InterPro" id="IPR050482">
    <property type="entry name" value="Sensor_HK_TwoCompSys"/>
</dbReference>
<dbReference type="Pfam" id="PF07730">
    <property type="entry name" value="HisKA_3"/>
    <property type="match status" value="1"/>
</dbReference>
<gene>
    <name evidence="6" type="ORF">AVDCRST_MAG34-1575</name>
</gene>
<name>A0A6J4L5A7_9ACTN</name>
<dbReference type="EMBL" id="CADCUI010000001">
    <property type="protein sequence ID" value="CAA9323431.1"/>
    <property type="molecule type" value="Genomic_DNA"/>
</dbReference>
<dbReference type="Pfam" id="PF02518">
    <property type="entry name" value="HATPase_c"/>
    <property type="match status" value="1"/>
</dbReference>
<dbReference type="GO" id="GO:0000155">
    <property type="term" value="F:phosphorelay sensor kinase activity"/>
    <property type="evidence" value="ECO:0007669"/>
    <property type="project" value="InterPro"/>
</dbReference>
<reference evidence="6" key="1">
    <citation type="submission" date="2020-02" db="EMBL/GenBank/DDBJ databases">
        <authorList>
            <person name="Meier V. D."/>
        </authorList>
    </citation>
    <scope>NUCLEOTIDE SEQUENCE</scope>
    <source>
        <strain evidence="6">AVDCRST_MAG34</strain>
    </source>
</reference>
<dbReference type="GO" id="GO:0046983">
    <property type="term" value="F:protein dimerization activity"/>
    <property type="evidence" value="ECO:0007669"/>
    <property type="project" value="InterPro"/>
</dbReference>
<dbReference type="InterPro" id="IPR003594">
    <property type="entry name" value="HATPase_dom"/>
</dbReference>
<accession>A0A6J4L5A7</accession>
<dbReference type="Gene3D" id="1.20.5.1930">
    <property type="match status" value="1"/>
</dbReference>
<dbReference type="Gene3D" id="3.30.450.40">
    <property type="match status" value="2"/>
</dbReference>
<keyword evidence="1" id="KW-0808">Transferase</keyword>
<dbReference type="InterPro" id="IPR011712">
    <property type="entry name" value="Sig_transdc_His_kin_sub3_dim/P"/>
</dbReference>
<keyword evidence="3" id="KW-0902">Two-component regulatory system</keyword>
<dbReference type="PANTHER" id="PTHR24421:SF56">
    <property type="entry name" value="OXYGEN SENSOR HISTIDINE KINASE RESPONSE REGULATOR DOST"/>
    <property type="match status" value="1"/>
</dbReference>
<evidence type="ECO:0000256" key="3">
    <source>
        <dbReference type="ARBA" id="ARBA00023012"/>
    </source>
</evidence>
<dbReference type="CDD" id="cd16917">
    <property type="entry name" value="HATPase_UhpB-NarQ-NarX-like"/>
    <property type="match status" value="1"/>
</dbReference>
<organism evidence="6">
    <name type="scientific">uncultured Nocardioidaceae bacterium</name>
    <dbReference type="NCBI Taxonomy" id="253824"/>
    <lineage>
        <taxon>Bacteria</taxon>
        <taxon>Bacillati</taxon>
        <taxon>Actinomycetota</taxon>
        <taxon>Actinomycetes</taxon>
        <taxon>Propionibacteriales</taxon>
        <taxon>Nocardioidaceae</taxon>
        <taxon>environmental samples</taxon>
    </lineage>
</organism>
<evidence type="ECO:0008006" key="7">
    <source>
        <dbReference type="Google" id="ProtNLM"/>
    </source>
</evidence>
<protein>
    <recommendedName>
        <fullName evidence="7">GAF domain-containing protein</fullName>
    </recommendedName>
</protein>
<dbReference type="InterPro" id="IPR036890">
    <property type="entry name" value="HATPase_C_sf"/>
</dbReference>
<sequence length="511" mass="54496">MAELGRSVFGADVAGAALLQDDGTLGPPCFAGMPPVAVGRGPVDPFSERLLQEVEEAGGTLRLSGPAALSALRLPPGHPELHTFLGTRLCGNGRTVGILYVGQRRPGPAWTEEDEALAGELGAGLGEAVAGVQLLRDALKARRWMSAATSMTRDLLAPDLDEPLRLVSDRARELSEAHLVAVMLLGEHDRVRIRYARGLHSEEALLGREFALEDSAWVRRVLRSRRGQVVAHLPDVERGGFHEMSGADLGPGMLIPLQGQDSVLGALFLGRLSEAPRFTEADVEVAGTFARHAAIVLELAAAREVADKVQRLEDRNRLARDLHDHVIQRLYGTGMSLQQLAGRVDGDVQARLETAVSSLDETISQIRTTIMSLRTADEHHVTLEKLVSEIVSEAAPLLGFEPLVSLEAPSGEVAGALAADLAACVREGLSNVVRHASASHVEVVATVDRGGVRLTVRDDGVGIRSTRRSGLANLAERAAQHGGTFEVETAPGAGTALTWVVPFPRQRTVSD</sequence>
<dbReference type="PANTHER" id="PTHR24421">
    <property type="entry name" value="NITRATE/NITRITE SENSOR PROTEIN NARX-RELATED"/>
    <property type="match status" value="1"/>
</dbReference>
<dbReference type="GO" id="GO:0016020">
    <property type="term" value="C:membrane"/>
    <property type="evidence" value="ECO:0007669"/>
    <property type="project" value="InterPro"/>
</dbReference>
<dbReference type="InterPro" id="IPR003018">
    <property type="entry name" value="GAF"/>
</dbReference>
<dbReference type="SMART" id="SM00387">
    <property type="entry name" value="HATPase_c"/>
    <property type="match status" value="1"/>
</dbReference>
<proteinExistence type="predicted"/>